<keyword evidence="7 13" id="KW-0418">Kinase</keyword>
<sequence>MEYLMEYRGRLVLFLLLGAVFGAVLYGYRLPAEAVFYGVVLCFCLAVPVLVLNYRRFRKRMRILFRMQDALLGNPDQYYLEHFPESGSLLEKEYQHFLMLLGRDRERIRGLSETAREEMTEYYTMWVHQIKTPIAAMRLLLQKPGQEQDPELSEQLFRIEEYVNMVLQYLRVDGDNDLIVQWNDLDLMVRQAVHRYAGMFIRKKLSLSYEPLNRKVLTDEKWLVFVVEQILSNAVKYTGQGGISIYLEPGPDTVLAIRDTGTGIALEDQPRIFEKGFTGYNGHADKRSTGIGLYLCRRILNRLSHEITVESEPGKGTIMRIWFAKERLEVE</sequence>
<evidence type="ECO:0000259" key="12">
    <source>
        <dbReference type="PROSITE" id="PS50109"/>
    </source>
</evidence>
<keyword evidence="15" id="KW-1185">Reference proteome</keyword>
<feature type="domain" description="Histidine kinase" evidence="12">
    <location>
        <begin position="125"/>
        <end position="327"/>
    </location>
</feature>
<evidence type="ECO:0000256" key="7">
    <source>
        <dbReference type="ARBA" id="ARBA00022777"/>
    </source>
</evidence>
<dbReference type="InterPro" id="IPR005467">
    <property type="entry name" value="His_kinase_dom"/>
</dbReference>
<keyword evidence="6 11" id="KW-0812">Transmembrane</keyword>
<dbReference type="PANTHER" id="PTHR45453">
    <property type="entry name" value="PHOSPHATE REGULON SENSOR PROTEIN PHOR"/>
    <property type="match status" value="1"/>
</dbReference>
<evidence type="ECO:0000256" key="6">
    <source>
        <dbReference type="ARBA" id="ARBA00022692"/>
    </source>
</evidence>
<evidence type="ECO:0000256" key="1">
    <source>
        <dbReference type="ARBA" id="ARBA00000085"/>
    </source>
</evidence>
<evidence type="ECO:0000256" key="11">
    <source>
        <dbReference type="SAM" id="Phobius"/>
    </source>
</evidence>
<evidence type="ECO:0000256" key="8">
    <source>
        <dbReference type="ARBA" id="ARBA00022989"/>
    </source>
</evidence>
<reference evidence="13" key="3">
    <citation type="submission" date="2022-01" db="EMBL/GenBank/DDBJ databases">
        <title>Collection of gut derived symbiotic bacterial strains cultured from healthy donors.</title>
        <authorList>
            <person name="Lin H."/>
            <person name="Kohout C."/>
            <person name="Waligurski E."/>
            <person name="Pamer E.G."/>
        </authorList>
    </citation>
    <scope>NUCLEOTIDE SEQUENCE</scope>
    <source>
        <strain evidence="13">DFI.6.55</strain>
    </source>
</reference>
<protein>
    <recommendedName>
        <fullName evidence="3">histidine kinase</fullName>
        <ecNumber evidence="3">2.7.13.3</ecNumber>
    </recommendedName>
</protein>
<comment type="caution">
    <text evidence="13">The sequence shown here is derived from an EMBL/GenBank/DDBJ whole genome shotgun (WGS) entry which is preliminary data.</text>
</comment>
<evidence type="ECO:0000256" key="10">
    <source>
        <dbReference type="ARBA" id="ARBA00023136"/>
    </source>
</evidence>
<dbReference type="GO" id="GO:0016036">
    <property type="term" value="P:cellular response to phosphate starvation"/>
    <property type="evidence" value="ECO:0007669"/>
    <property type="project" value="TreeGrafter"/>
</dbReference>
<reference evidence="14 15" key="1">
    <citation type="journal article" date="2020" name="Cell Host Microbe">
        <title>Functional and Genomic Variation between Human-Derived Isolates of Lachnospiraceae Reveals Inter- and Intra-Species Diversity.</title>
        <authorList>
            <person name="Sorbara M.T."/>
            <person name="Littmann E.R."/>
            <person name="Fontana E."/>
            <person name="Moody T.U."/>
            <person name="Kohout C.E."/>
            <person name="Gjonbalaj M."/>
            <person name="Eaton V."/>
            <person name="Seok R."/>
            <person name="Leiner I.M."/>
            <person name="Pamer E.G."/>
        </authorList>
    </citation>
    <scope>NUCLEOTIDE SEQUENCE [LARGE SCALE GENOMIC DNA]</scope>
    <source>
        <strain evidence="14 15">MSK.1.17</strain>
    </source>
</reference>
<dbReference type="SUPFAM" id="SSF55874">
    <property type="entry name" value="ATPase domain of HSP90 chaperone/DNA topoisomerase II/histidine kinase"/>
    <property type="match status" value="1"/>
</dbReference>
<dbReference type="InterPro" id="IPR050351">
    <property type="entry name" value="BphY/WalK/GraS-like"/>
</dbReference>
<dbReference type="GO" id="GO:0005886">
    <property type="term" value="C:plasma membrane"/>
    <property type="evidence" value="ECO:0007669"/>
    <property type="project" value="UniProtKB-SubCell"/>
</dbReference>
<dbReference type="GO" id="GO:0004721">
    <property type="term" value="F:phosphoprotein phosphatase activity"/>
    <property type="evidence" value="ECO:0007669"/>
    <property type="project" value="TreeGrafter"/>
</dbReference>
<reference evidence="14" key="2">
    <citation type="submission" date="2020-02" db="EMBL/GenBank/DDBJ databases">
        <authorList>
            <person name="Littmann E."/>
            <person name="Sorbara M."/>
        </authorList>
    </citation>
    <scope>NUCLEOTIDE SEQUENCE</scope>
    <source>
        <strain evidence="14">MSK.1.17</strain>
    </source>
</reference>
<evidence type="ECO:0000313" key="14">
    <source>
        <dbReference type="EMBL" id="NSJ47429.1"/>
    </source>
</evidence>
<comment type="catalytic activity">
    <reaction evidence="1">
        <text>ATP + protein L-histidine = ADP + protein N-phospho-L-histidine.</text>
        <dbReference type="EC" id="2.7.13.3"/>
    </reaction>
</comment>
<evidence type="ECO:0000256" key="9">
    <source>
        <dbReference type="ARBA" id="ARBA00023012"/>
    </source>
</evidence>
<evidence type="ECO:0000256" key="2">
    <source>
        <dbReference type="ARBA" id="ARBA00004651"/>
    </source>
</evidence>
<keyword evidence="8 11" id="KW-1133">Transmembrane helix</keyword>
<dbReference type="Pfam" id="PF02518">
    <property type="entry name" value="HATPase_c"/>
    <property type="match status" value="1"/>
</dbReference>
<keyword evidence="10 11" id="KW-0472">Membrane</keyword>
<dbReference type="EMBL" id="JAKNGE010000025">
    <property type="protein sequence ID" value="MCG4747514.1"/>
    <property type="molecule type" value="Genomic_DNA"/>
</dbReference>
<keyword evidence="9" id="KW-0902">Two-component regulatory system</keyword>
<gene>
    <name evidence="14" type="ORF">G5B36_01750</name>
    <name evidence="13" type="ORF">L0N08_18970</name>
</gene>
<dbReference type="SMART" id="SM00387">
    <property type="entry name" value="HATPase_c"/>
    <property type="match status" value="1"/>
</dbReference>
<feature type="transmembrane region" description="Helical" evidence="11">
    <location>
        <begin position="12"/>
        <end position="28"/>
    </location>
</feature>
<dbReference type="GO" id="GO:0000155">
    <property type="term" value="F:phosphorelay sensor kinase activity"/>
    <property type="evidence" value="ECO:0007669"/>
    <property type="project" value="TreeGrafter"/>
</dbReference>
<evidence type="ECO:0000313" key="16">
    <source>
        <dbReference type="Proteomes" id="UP001299608"/>
    </source>
</evidence>
<dbReference type="Gene3D" id="3.30.565.10">
    <property type="entry name" value="Histidine kinase-like ATPase, C-terminal domain"/>
    <property type="match status" value="1"/>
</dbReference>
<evidence type="ECO:0000256" key="4">
    <source>
        <dbReference type="ARBA" id="ARBA00022475"/>
    </source>
</evidence>
<dbReference type="InterPro" id="IPR036890">
    <property type="entry name" value="HATPase_C_sf"/>
</dbReference>
<dbReference type="PROSITE" id="PS50109">
    <property type="entry name" value="HIS_KIN"/>
    <property type="match status" value="1"/>
</dbReference>
<name>A0AAW5BXG0_9FIRM</name>
<keyword evidence="5" id="KW-0808">Transferase</keyword>
<accession>A0AAW5BXG0</accession>
<evidence type="ECO:0000313" key="15">
    <source>
        <dbReference type="Proteomes" id="UP000669239"/>
    </source>
</evidence>
<dbReference type="EMBL" id="JAAITT010000002">
    <property type="protein sequence ID" value="NSJ47429.1"/>
    <property type="molecule type" value="Genomic_DNA"/>
</dbReference>
<evidence type="ECO:0000256" key="5">
    <source>
        <dbReference type="ARBA" id="ARBA00022679"/>
    </source>
</evidence>
<dbReference type="InterPro" id="IPR004358">
    <property type="entry name" value="Sig_transdc_His_kin-like_C"/>
</dbReference>
<dbReference type="InterPro" id="IPR003594">
    <property type="entry name" value="HATPase_dom"/>
</dbReference>
<dbReference type="AlphaFoldDB" id="A0AAW5BXG0"/>
<evidence type="ECO:0000256" key="3">
    <source>
        <dbReference type="ARBA" id="ARBA00012438"/>
    </source>
</evidence>
<dbReference type="EC" id="2.7.13.3" evidence="3"/>
<evidence type="ECO:0000313" key="13">
    <source>
        <dbReference type="EMBL" id="MCG4747514.1"/>
    </source>
</evidence>
<proteinExistence type="predicted"/>
<dbReference type="Proteomes" id="UP000669239">
    <property type="component" value="Unassembled WGS sequence"/>
</dbReference>
<dbReference type="Proteomes" id="UP001299608">
    <property type="component" value="Unassembled WGS sequence"/>
</dbReference>
<dbReference type="PANTHER" id="PTHR45453:SF2">
    <property type="entry name" value="HISTIDINE KINASE"/>
    <property type="match status" value="1"/>
</dbReference>
<keyword evidence="4" id="KW-1003">Cell membrane</keyword>
<dbReference type="PRINTS" id="PR00344">
    <property type="entry name" value="BCTRLSENSOR"/>
</dbReference>
<feature type="transmembrane region" description="Helical" evidence="11">
    <location>
        <begin position="34"/>
        <end position="54"/>
    </location>
</feature>
<organism evidence="13 16">
    <name type="scientific">Enterocloster aldenensis</name>
    <dbReference type="NCBI Taxonomy" id="358742"/>
    <lineage>
        <taxon>Bacteria</taxon>
        <taxon>Bacillati</taxon>
        <taxon>Bacillota</taxon>
        <taxon>Clostridia</taxon>
        <taxon>Lachnospirales</taxon>
        <taxon>Lachnospiraceae</taxon>
        <taxon>Enterocloster</taxon>
    </lineage>
</organism>
<comment type="subcellular location">
    <subcellularLocation>
        <location evidence="2">Cell membrane</location>
        <topology evidence="2">Multi-pass membrane protein</topology>
    </subcellularLocation>
</comment>